<dbReference type="AlphaFoldDB" id="A0AAD3RHN5"/>
<feature type="region of interest" description="Disordered" evidence="1">
    <location>
        <begin position="92"/>
        <end position="144"/>
    </location>
</feature>
<reference evidence="2" key="1">
    <citation type="submission" date="2022-08" db="EMBL/GenBank/DDBJ databases">
        <title>Genome sequencing of akame (Lates japonicus).</title>
        <authorList>
            <person name="Hashiguchi Y."/>
            <person name="Takahashi H."/>
        </authorList>
    </citation>
    <scope>NUCLEOTIDE SEQUENCE</scope>
    <source>
        <strain evidence="2">Kochi</strain>
    </source>
</reference>
<proteinExistence type="predicted"/>
<feature type="compositionally biased region" description="Polar residues" evidence="1">
    <location>
        <begin position="118"/>
        <end position="138"/>
    </location>
</feature>
<keyword evidence="2" id="KW-0547">Nucleotide-binding</keyword>
<dbReference type="EMBL" id="BRZM01000143">
    <property type="protein sequence ID" value="GLD68626.1"/>
    <property type="molecule type" value="Genomic_DNA"/>
</dbReference>
<feature type="region of interest" description="Disordered" evidence="1">
    <location>
        <begin position="221"/>
        <end position="249"/>
    </location>
</feature>
<sequence>METVSKLFYLPWQRPARLPVCGPWALRLTHRPWWCPSVVVGGARGTLQLPAAGVQTPAAGKLVQRPVQRERFQAIAGPSPLLSRLKHSRRLLPPPTVKLSPVLSADPTTPRPPLHTPAVSSASTHNSPTLNSERSMQSGAPRGGDWTMMMTNTVEFTALSHIDACASRQRPGPGIMTTYVDILKSEFPEIDSELFDYITGETPGTVAPRAGDGAAAWPPCTGPAERNTPASSLPVSREPPLCSRGANELTGCSGHVAQTRGRRGRCTTPSVAPCREVSADSKNEDDARDICLQMFNTLKLTTIMASSETGAVDASRSASQISADTSPEEASPARPAVRRTTELTNQGRTAAADIRDRELDVSLGEVSGGMIKMTQQQLMLPD</sequence>
<feature type="region of interest" description="Disordered" evidence="1">
    <location>
        <begin position="309"/>
        <end position="350"/>
    </location>
</feature>
<organism evidence="2 3">
    <name type="scientific">Lates japonicus</name>
    <name type="common">Japanese lates</name>
    <dbReference type="NCBI Taxonomy" id="270547"/>
    <lineage>
        <taxon>Eukaryota</taxon>
        <taxon>Metazoa</taxon>
        <taxon>Chordata</taxon>
        <taxon>Craniata</taxon>
        <taxon>Vertebrata</taxon>
        <taxon>Euteleostomi</taxon>
        <taxon>Actinopterygii</taxon>
        <taxon>Neopterygii</taxon>
        <taxon>Teleostei</taxon>
        <taxon>Neoteleostei</taxon>
        <taxon>Acanthomorphata</taxon>
        <taxon>Carangaria</taxon>
        <taxon>Carangaria incertae sedis</taxon>
        <taxon>Centropomidae</taxon>
        <taxon>Lates</taxon>
    </lineage>
</organism>
<comment type="caution">
    <text evidence="2">The sequence shown here is derived from an EMBL/GenBank/DDBJ whole genome shotgun (WGS) entry which is preliminary data.</text>
</comment>
<accession>A0AAD3RHN5</accession>
<evidence type="ECO:0000256" key="1">
    <source>
        <dbReference type="SAM" id="MobiDB-lite"/>
    </source>
</evidence>
<keyword evidence="3" id="KW-1185">Reference proteome</keyword>
<feature type="compositionally biased region" description="Polar residues" evidence="1">
    <location>
        <begin position="316"/>
        <end position="325"/>
    </location>
</feature>
<evidence type="ECO:0000313" key="2">
    <source>
        <dbReference type="EMBL" id="GLD68626.1"/>
    </source>
</evidence>
<gene>
    <name evidence="2" type="ORF">AKAME5_001993900</name>
</gene>
<protein>
    <submittedName>
        <fullName evidence="2">ATP-binding cassette sub-family F member 3</fullName>
    </submittedName>
</protein>
<keyword evidence="2" id="KW-0067">ATP-binding</keyword>
<dbReference type="Proteomes" id="UP001279410">
    <property type="component" value="Unassembled WGS sequence"/>
</dbReference>
<evidence type="ECO:0000313" key="3">
    <source>
        <dbReference type="Proteomes" id="UP001279410"/>
    </source>
</evidence>
<dbReference type="GO" id="GO:0005524">
    <property type="term" value="F:ATP binding"/>
    <property type="evidence" value="ECO:0007669"/>
    <property type="project" value="UniProtKB-KW"/>
</dbReference>
<name>A0AAD3RHN5_LATJO</name>